<dbReference type="FunFam" id="2.30.29.30:FF:000002">
    <property type="entry name" value="Band 4.1-like protein 5 isoform 1"/>
    <property type="match status" value="1"/>
</dbReference>
<feature type="coiled-coil region" evidence="2">
    <location>
        <begin position="625"/>
        <end position="655"/>
    </location>
</feature>
<dbReference type="OrthoDB" id="8958916at2759"/>
<dbReference type="InterPro" id="IPR019748">
    <property type="entry name" value="FERM_central"/>
</dbReference>
<dbReference type="InterPro" id="IPR000299">
    <property type="entry name" value="FERM_domain"/>
</dbReference>
<dbReference type="PANTHER" id="PTHR23280">
    <property type="entry name" value="4.1 G PROTEIN"/>
    <property type="match status" value="1"/>
</dbReference>
<dbReference type="InterPro" id="IPR019747">
    <property type="entry name" value="FERM_CS"/>
</dbReference>
<dbReference type="Proteomes" id="UP000515152">
    <property type="component" value="Chromosome 11"/>
</dbReference>
<dbReference type="CDD" id="cd14473">
    <property type="entry name" value="FERM_B-lobe"/>
    <property type="match status" value="1"/>
</dbReference>
<evidence type="ECO:0000256" key="1">
    <source>
        <dbReference type="ARBA" id="ARBA00023203"/>
    </source>
</evidence>
<feature type="region of interest" description="Disordered" evidence="3">
    <location>
        <begin position="306"/>
        <end position="327"/>
    </location>
</feature>
<dbReference type="SMART" id="SM01196">
    <property type="entry name" value="FERM_C"/>
    <property type="match status" value="1"/>
</dbReference>
<accession>A0A6P8G7V6</accession>
<dbReference type="KEGG" id="char:105897857"/>
<feature type="domain" description="FERM" evidence="4">
    <location>
        <begin position="1"/>
        <end position="280"/>
    </location>
</feature>
<dbReference type="InterPro" id="IPR014352">
    <property type="entry name" value="FERM/acyl-CoA-bd_prot_sf"/>
</dbReference>
<dbReference type="Gene3D" id="3.10.20.90">
    <property type="entry name" value="Phosphatidylinositol 3-kinase Catalytic Subunit, Chain A, domain 1"/>
    <property type="match status" value="1"/>
</dbReference>
<dbReference type="GO" id="GO:0005856">
    <property type="term" value="C:cytoskeleton"/>
    <property type="evidence" value="ECO:0007669"/>
    <property type="project" value="InterPro"/>
</dbReference>
<dbReference type="SUPFAM" id="SSF54236">
    <property type="entry name" value="Ubiquitin-like"/>
    <property type="match status" value="1"/>
</dbReference>
<dbReference type="Gene3D" id="2.30.29.30">
    <property type="entry name" value="Pleckstrin-homology domain (PH domain)/Phosphotyrosine-binding domain (PTB)"/>
    <property type="match status" value="1"/>
</dbReference>
<dbReference type="Pfam" id="PF04382">
    <property type="entry name" value="SAB"/>
    <property type="match status" value="1"/>
</dbReference>
<dbReference type="InterPro" id="IPR014847">
    <property type="entry name" value="FA"/>
</dbReference>
<dbReference type="GO" id="GO:0030866">
    <property type="term" value="P:cortical actin cytoskeleton organization"/>
    <property type="evidence" value="ECO:0007669"/>
    <property type="project" value="InterPro"/>
</dbReference>
<dbReference type="InterPro" id="IPR007477">
    <property type="entry name" value="SAB_dom"/>
</dbReference>
<feature type="compositionally biased region" description="Polar residues" evidence="3">
    <location>
        <begin position="393"/>
        <end position="403"/>
    </location>
</feature>
<dbReference type="InterPro" id="IPR029071">
    <property type="entry name" value="Ubiquitin-like_domsf"/>
</dbReference>
<dbReference type="PROSITE" id="PS00660">
    <property type="entry name" value="FERM_1"/>
    <property type="match status" value="1"/>
</dbReference>
<dbReference type="RefSeq" id="XP_031432316.1">
    <property type="nucleotide sequence ID" value="XM_031576456.2"/>
</dbReference>
<evidence type="ECO:0000256" key="2">
    <source>
        <dbReference type="SAM" id="Coils"/>
    </source>
</evidence>
<evidence type="ECO:0000313" key="5">
    <source>
        <dbReference type="Proteomes" id="UP000515152"/>
    </source>
</evidence>
<dbReference type="InterPro" id="IPR018979">
    <property type="entry name" value="FERM_N"/>
</dbReference>
<evidence type="ECO:0000313" key="6">
    <source>
        <dbReference type="RefSeq" id="XP_031432316.1"/>
    </source>
</evidence>
<protein>
    <submittedName>
        <fullName evidence="6">Protein 4.1b isoform X1</fullName>
    </submittedName>
</protein>
<dbReference type="PANTHER" id="PTHR23280:SF21">
    <property type="entry name" value="PROTEIN 4.1 HOMOLOG"/>
    <property type="match status" value="1"/>
</dbReference>
<organism evidence="5 6">
    <name type="scientific">Clupea harengus</name>
    <name type="common">Atlantic herring</name>
    <dbReference type="NCBI Taxonomy" id="7950"/>
    <lineage>
        <taxon>Eukaryota</taxon>
        <taxon>Metazoa</taxon>
        <taxon>Chordata</taxon>
        <taxon>Craniata</taxon>
        <taxon>Vertebrata</taxon>
        <taxon>Euteleostomi</taxon>
        <taxon>Actinopterygii</taxon>
        <taxon>Neopterygii</taxon>
        <taxon>Teleostei</taxon>
        <taxon>Clupei</taxon>
        <taxon>Clupeiformes</taxon>
        <taxon>Clupeoidei</taxon>
        <taxon>Clupeidae</taxon>
        <taxon>Clupea</taxon>
    </lineage>
</organism>
<dbReference type="Pfam" id="PF09380">
    <property type="entry name" value="FERM_C"/>
    <property type="match status" value="1"/>
</dbReference>
<dbReference type="InterPro" id="IPR000798">
    <property type="entry name" value="Ez/rad/moesin-like"/>
</dbReference>
<dbReference type="SMART" id="SM01195">
    <property type="entry name" value="FA"/>
    <property type="match status" value="1"/>
</dbReference>
<dbReference type="SUPFAM" id="SSF50729">
    <property type="entry name" value="PH domain-like"/>
    <property type="match status" value="1"/>
</dbReference>
<keyword evidence="1" id="KW-0009">Actin-binding</keyword>
<dbReference type="Pfam" id="PF00373">
    <property type="entry name" value="FERM_M"/>
    <property type="match status" value="1"/>
</dbReference>
<dbReference type="PRINTS" id="PR00935">
    <property type="entry name" value="BAND41"/>
</dbReference>
<dbReference type="InterPro" id="IPR011993">
    <property type="entry name" value="PH-like_dom_sf"/>
</dbReference>
<keyword evidence="5" id="KW-1185">Reference proteome</keyword>
<dbReference type="PROSITE" id="PS50057">
    <property type="entry name" value="FERM_3"/>
    <property type="match status" value="1"/>
</dbReference>
<dbReference type="Pfam" id="PF08736">
    <property type="entry name" value="FA"/>
    <property type="match status" value="1"/>
</dbReference>
<gene>
    <name evidence="6" type="primary">epb41b</name>
</gene>
<reference evidence="6" key="1">
    <citation type="submission" date="2025-08" db="UniProtKB">
        <authorList>
            <consortium name="RefSeq"/>
        </authorList>
    </citation>
    <scope>IDENTIFICATION</scope>
</reference>
<dbReference type="InterPro" id="IPR019749">
    <property type="entry name" value="Band_41_domain"/>
</dbReference>
<dbReference type="Gene3D" id="1.20.80.10">
    <property type="match status" value="1"/>
</dbReference>
<evidence type="ECO:0000259" key="4">
    <source>
        <dbReference type="PROSITE" id="PS50057"/>
    </source>
</evidence>
<dbReference type="InterPro" id="IPR035963">
    <property type="entry name" value="FERM_2"/>
</dbReference>
<dbReference type="GeneID" id="105897857"/>
<feature type="region of interest" description="Disordered" evidence="3">
    <location>
        <begin position="393"/>
        <end position="453"/>
    </location>
</feature>
<dbReference type="SMART" id="SM00295">
    <property type="entry name" value="B41"/>
    <property type="match status" value="1"/>
</dbReference>
<dbReference type="GO" id="GO:0003779">
    <property type="term" value="F:actin binding"/>
    <property type="evidence" value="ECO:0007669"/>
    <property type="project" value="UniProtKB-KW"/>
</dbReference>
<dbReference type="GO" id="GO:0031032">
    <property type="term" value="P:actomyosin structure organization"/>
    <property type="evidence" value="ECO:0007669"/>
    <property type="project" value="TreeGrafter"/>
</dbReference>
<dbReference type="SUPFAM" id="SSF47031">
    <property type="entry name" value="Second domain of FERM"/>
    <property type="match status" value="1"/>
</dbReference>
<keyword evidence="2" id="KW-0175">Coiled coil</keyword>
<dbReference type="CTD" id="326287"/>
<name>A0A6P8G7V6_CLUHA</name>
<dbReference type="InterPro" id="IPR018980">
    <property type="entry name" value="FERM_PH-like_C"/>
</dbReference>
<dbReference type="GO" id="GO:0005886">
    <property type="term" value="C:plasma membrane"/>
    <property type="evidence" value="ECO:0007669"/>
    <property type="project" value="TreeGrafter"/>
</dbReference>
<dbReference type="Pfam" id="PF09379">
    <property type="entry name" value="FERM_N"/>
    <property type="match status" value="1"/>
</dbReference>
<feature type="compositionally biased region" description="Acidic residues" evidence="3">
    <location>
        <begin position="404"/>
        <end position="448"/>
    </location>
</feature>
<dbReference type="PRINTS" id="PR00661">
    <property type="entry name" value="ERMFAMILY"/>
</dbReference>
<sequence length="1714" mass="199320">MLCRVILLDRSVREWNLPSNATGKELFDQVCEHLNLLERDYFGLAIFDSLGAKTWLDVSKQINKQLKGIQPQFVFSVKFYPPNPAQLCEDLTRYLMCLQLRRDLLTSRLPCQSATLIALGSYVLQSEFGQYDPDLHGNTYTNSLYLAPNQNEVLLKRMKELHHTYGSMSSAQADLLFLQKVCELPMYGIDRHPAKNSDGEDVVLGVSSEGILLYRDDIVESKFLWPRVLKVSYKHSKFLFRTHPSEGSVWTLCFTLPSNRACKSLWKVALEHHSFFRLPSVEVSQRRLLTLRTQFHYHGRTEAESLQASSEITRPNPAFQRKPRAKSTSLDALTRTNQPELDDWFLELDSIPAKPLCITAVDEGPVLVNEWKRESEDWLLFLDQTNQTLMHLDSDLSNTNTPQEDLEQDLEDSSVGDAEGEPAEEEITGEPQEEELMEEPAEEFMEEETERHEEGELLEIRQVKEVKTVRKISERAESSEGEGEILKYRLRGRGILDVQSDDWYFLFDRQSSKFDPKRAVKQVRILEQQQELVAGIMGEKLAGLVMSSETEQEWEVVEESQQKAMEEGEQEGETVEIRRQKLKIVRKRTVEVEVEEEMLSLKEDFGDEMQKEIEVIQDLQELVVVEEMQVELEILKERLREVDFLEYKVQKMEQQRNEETPEDNWLILLDQLPYIIYPAPLAGHTSEAVEEQEIVEMPVDQRTEEAILIVKEGSEEQVVIEEGMEESVIIIERGVITEPITLQNNLYSGRDIDDDWFLLLEPVPLEDRRTVGDSQPYTTGPTYEPEEEAILEREESDQAVIMEQTAKVPDEPGSISETTAEQIILQRTNPGLQYIEDDWFLFFDQVPVQSKTPPSVVWEDLQRPADINTISVEIKAEEQGDEEMTEEMTERQEQIKMEAQPTIQEQRPKFTPIEVEDDWYIVLEVPPKETVEVKVEVMKGVSWEERITEQVTRTEEKRSIIERHIEVRVVESYTEDAKGEVEVEKVTIMEERNIDAENPGEYITLQMNRPVAVRDIEDDWFMLLEPTPVDFKPSPSVAWEREQASQETLVRVDTETTLKRVRIAEEEVMIIEEREQHAQKPTVVMQSPPVVPRDIEDDWFLLLESVPVEVQSPPSVWVSPPYRAEALVRVDTETTIKRVRIAEEEVMIIEEREQHAQKPTVVMQSPPVVPRDIEDDWFLLLESVPVEVQSPPSVWVSPPYRAEALVRVDTETTIKRVRIAEEEVMIIEEREQHAQKPTVVMQSPPVVPRDIEDDWFLLLESVPVEVQSPPSVVREKVSDVSRVTVEVRAERDEERRRMEKMTERQEQIKMEAQPTIQEQRPKFTPIEVEDDWYIVLEVPPKETVEVKVEVMKGVSWEERITEQVTRTEEKRSIIEKHIEQLQPQKKHPAVVCDIDDDWFMLLDPVLLQERSVPSVETRTPVDVSKTKDQRVAEKARPGKEIILEKERLREQEMQRISQQSVFVGVREIEDDWFKHWDKTILLYQEAETRSAVISKPEEQRAVERKGIEKGRIMEKERMKEEDMRKRVTIAEANRVRLLQESAPPAGREVVDDWFILLDKVSVEVQAPPRVALIIPPTPAKRPLPVGQPLTSTPTIHPAPIIKYIEKEEKRETQVTVEEKEDEELTIIRRKTRAIEGETIYIRHSILMLEDFDVTQEVVLRHHASISEMKRLFMEAEPEPHLSEWDKHLSICHLDTHTHLISMEEWEREERESIM</sequence>
<evidence type="ECO:0000256" key="3">
    <source>
        <dbReference type="SAM" id="MobiDB-lite"/>
    </source>
</evidence>
<proteinExistence type="predicted"/>
<feature type="coiled-coil region" evidence="2">
    <location>
        <begin position="1284"/>
        <end position="1311"/>
    </location>
</feature>